<organism evidence="1 2">
    <name type="scientific">Paraburkholderia sartisoli</name>
    <dbReference type="NCBI Taxonomy" id="83784"/>
    <lineage>
        <taxon>Bacteria</taxon>
        <taxon>Pseudomonadati</taxon>
        <taxon>Pseudomonadota</taxon>
        <taxon>Betaproteobacteria</taxon>
        <taxon>Burkholderiales</taxon>
        <taxon>Burkholderiaceae</taxon>
        <taxon>Paraburkholderia</taxon>
    </lineage>
</organism>
<gene>
    <name evidence="1" type="ORF">SAMN05192564_105370</name>
</gene>
<reference evidence="2" key="1">
    <citation type="submission" date="2016-10" db="EMBL/GenBank/DDBJ databases">
        <authorList>
            <person name="Varghese N."/>
            <person name="Submissions S."/>
        </authorList>
    </citation>
    <scope>NUCLEOTIDE SEQUENCE [LARGE SCALE GENOMIC DNA]</scope>
    <source>
        <strain evidence="2">LMG 24000</strain>
    </source>
</reference>
<keyword evidence="2" id="KW-1185">Reference proteome</keyword>
<sequence>MGVEIAHICGAHHSIVFKRPQTPQNNRTCVQGYWQTRPVSKRMTGPHPRVAGGFEPSAWKRSLAFKYLDVNRPDLFEHNQ</sequence>
<dbReference type="AlphaFoldDB" id="A0A1H4G9S8"/>
<accession>A0A1H4G9S8</accession>
<evidence type="ECO:0000313" key="1">
    <source>
        <dbReference type="EMBL" id="SEB05638.1"/>
    </source>
</evidence>
<name>A0A1H4G9S8_9BURK</name>
<dbReference type="EMBL" id="FNRQ01000005">
    <property type="protein sequence ID" value="SEB05638.1"/>
    <property type="molecule type" value="Genomic_DNA"/>
</dbReference>
<evidence type="ECO:0000313" key="2">
    <source>
        <dbReference type="Proteomes" id="UP000198638"/>
    </source>
</evidence>
<proteinExistence type="predicted"/>
<dbReference type="Proteomes" id="UP000198638">
    <property type="component" value="Unassembled WGS sequence"/>
</dbReference>
<dbReference type="STRING" id="83784.SAMN05192564_105370"/>
<protein>
    <submittedName>
        <fullName evidence="1">Uncharacterized protein</fullName>
    </submittedName>
</protein>